<keyword evidence="1" id="KW-0863">Zinc-finger</keyword>
<feature type="region of interest" description="Disordered" evidence="2">
    <location>
        <begin position="345"/>
        <end position="399"/>
    </location>
</feature>
<organism evidence="5 6">
    <name type="scientific">Candida maltosa (strain Xu316)</name>
    <name type="common">Yeast</name>
    <dbReference type="NCBI Taxonomy" id="1245528"/>
    <lineage>
        <taxon>Eukaryota</taxon>
        <taxon>Fungi</taxon>
        <taxon>Dikarya</taxon>
        <taxon>Ascomycota</taxon>
        <taxon>Saccharomycotina</taxon>
        <taxon>Pichiomycetes</taxon>
        <taxon>Debaryomycetaceae</taxon>
        <taxon>Candida/Lodderomyces clade</taxon>
        <taxon>Candida</taxon>
    </lineage>
</organism>
<sequence length="399" mass="45048">MSRKSEKEKSGRLIEIVNSNANRNKCGECGAPYPTWASYNIGILLCGRCSSLHKRILGPPNQNVSKVKSLTLDSWTDSQIDHLQRVGNRRANKKWNSKRIPFPYDGDDDVSAVEQYLRDKYINGKFRDDNIETSDYDDRFSKFSGGAGGDDDGVYSSRTSLRSRSSSMNIPKLTHRKLTTFEYTQYGTQAMKIRSYGFNDQDAVLESLLLSSGNIELALDILEQDAKINPHKDEIAPQLPRRPAQPQPSTTTTTNTAPSASSGGDWWNGQTTTTQQQQQQPGVVSPQIYQYTDPVTGQISYIDSNGQEYLDPNNPQHQQQLMQMNNPQLVAQQTNKQSIMSLYNQPTNQPQQQPQQQFTGYVQQPQFTGFGQPQQPQFTGFGQPQQQNPYGQQGYWRPQ</sequence>
<dbReference type="EMBL" id="AOGT01001221">
    <property type="protein sequence ID" value="EMG48165.1"/>
    <property type="molecule type" value="Genomic_DNA"/>
</dbReference>
<dbReference type="Proteomes" id="UP000011777">
    <property type="component" value="Unassembled WGS sequence"/>
</dbReference>
<accession>M3JYV1</accession>
<dbReference type="HOGENOM" id="CLU_031494_1_0_1"/>
<dbReference type="PANTHER" id="PTHR45705:SF9">
    <property type="entry name" value="PROTEIN GTS1"/>
    <property type="match status" value="1"/>
</dbReference>
<feature type="compositionally biased region" description="Low complexity" evidence="2">
    <location>
        <begin position="270"/>
        <end position="280"/>
    </location>
</feature>
<gene>
    <name evidence="5" type="ORF">G210_1321</name>
</gene>
<dbReference type="PROSITE" id="PS50115">
    <property type="entry name" value="ARFGAP"/>
    <property type="match status" value="1"/>
</dbReference>
<feature type="compositionally biased region" description="Low complexity" evidence="2">
    <location>
        <begin position="156"/>
        <end position="167"/>
    </location>
</feature>
<feature type="domain" description="UBA" evidence="3">
    <location>
        <begin position="182"/>
        <end position="225"/>
    </location>
</feature>
<dbReference type="STRING" id="1245528.M3JYV1"/>
<keyword evidence="6" id="KW-1185">Reference proteome</keyword>
<feature type="compositionally biased region" description="Low complexity" evidence="2">
    <location>
        <begin position="236"/>
        <end position="262"/>
    </location>
</feature>
<dbReference type="SMART" id="SM00105">
    <property type="entry name" value="ArfGap"/>
    <property type="match status" value="1"/>
</dbReference>
<keyword evidence="1" id="KW-0479">Metal-binding</keyword>
<dbReference type="SUPFAM" id="SSF57863">
    <property type="entry name" value="ArfGap/RecO-like zinc finger"/>
    <property type="match status" value="1"/>
</dbReference>
<dbReference type="InterPro" id="IPR015940">
    <property type="entry name" value="UBA"/>
</dbReference>
<evidence type="ECO:0000256" key="2">
    <source>
        <dbReference type="SAM" id="MobiDB-lite"/>
    </source>
</evidence>
<proteinExistence type="predicted"/>
<dbReference type="OMA" id="DAKINPH"/>
<dbReference type="PANTHER" id="PTHR45705">
    <property type="entry name" value="FI20236P1"/>
    <property type="match status" value="1"/>
</dbReference>
<dbReference type="GO" id="GO:0005096">
    <property type="term" value="F:GTPase activator activity"/>
    <property type="evidence" value="ECO:0007669"/>
    <property type="project" value="InterPro"/>
</dbReference>
<dbReference type="GO" id="GO:0008270">
    <property type="term" value="F:zinc ion binding"/>
    <property type="evidence" value="ECO:0007669"/>
    <property type="project" value="UniProtKB-KW"/>
</dbReference>
<dbReference type="InterPro" id="IPR001164">
    <property type="entry name" value="ArfGAP_dom"/>
</dbReference>
<dbReference type="GO" id="GO:0005737">
    <property type="term" value="C:cytoplasm"/>
    <property type="evidence" value="ECO:0007669"/>
    <property type="project" value="TreeGrafter"/>
</dbReference>
<evidence type="ECO:0000259" key="3">
    <source>
        <dbReference type="PROSITE" id="PS50030"/>
    </source>
</evidence>
<evidence type="ECO:0000313" key="5">
    <source>
        <dbReference type="EMBL" id="EMG48165.1"/>
    </source>
</evidence>
<evidence type="ECO:0000259" key="4">
    <source>
        <dbReference type="PROSITE" id="PS50115"/>
    </source>
</evidence>
<dbReference type="Gene3D" id="1.10.220.150">
    <property type="entry name" value="Arf GTPase activating protein"/>
    <property type="match status" value="1"/>
</dbReference>
<dbReference type="AlphaFoldDB" id="M3JYV1"/>
<dbReference type="PROSITE" id="PS50030">
    <property type="entry name" value="UBA"/>
    <property type="match status" value="1"/>
</dbReference>
<comment type="caution">
    <text evidence="5">The sequence shown here is derived from an EMBL/GenBank/DDBJ whole genome shotgun (WGS) entry which is preliminary data.</text>
</comment>
<feature type="domain" description="Arf-GAP" evidence="4">
    <location>
        <begin position="11"/>
        <end position="138"/>
    </location>
</feature>
<name>M3JYV1_CANMX</name>
<feature type="region of interest" description="Disordered" evidence="2">
    <location>
        <begin position="233"/>
        <end position="283"/>
    </location>
</feature>
<reference evidence="5 6" key="1">
    <citation type="submission" date="2013-02" db="EMBL/GenBank/DDBJ databases">
        <title>Genome sequence of Candida maltosa Xu316, a potential industrial strain for xylitol and ethanol production.</title>
        <authorList>
            <person name="Yu J."/>
            <person name="Wang Q."/>
            <person name="Geng X."/>
            <person name="Bao W."/>
            <person name="He P."/>
            <person name="Cai J."/>
        </authorList>
    </citation>
    <scope>NUCLEOTIDE SEQUENCE [LARGE SCALE GENOMIC DNA]</scope>
    <source>
        <strain evidence="6">Xu316</strain>
    </source>
</reference>
<dbReference type="FunFam" id="1.10.220.150:FF:000027">
    <property type="entry name" value="Gts1p"/>
    <property type="match status" value="1"/>
</dbReference>
<dbReference type="InterPro" id="IPR037278">
    <property type="entry name" value="ARFGAP/RecO"/>
</dbReference>
<feature type="region of interest" description="Disordered" evidence="2">
    <location>
        <begin position="147"/>
        <end position="167"/>
    </location>
</feature>
<protein>
    <submittedName>
        <fullName evidence="5">Ultradian oscillation regulator, putative</fullName>
    </submittedName>
</protein>
<dbReference type="eggNOG" id="KOG0703">
    <property type="taxonomic scope" value="Eukaryota"/>
</dbReference>
<dbReference type="InterPro" id="IPR038508">
    <property type="entry name" value="ArfGAP_dom_sf"/>
</dbReference>
<evidence type="ECO:0000256" key="1">
    <source>
        <dbReference type="PROSITE-ProRule" id="PRU00288"/>
    </source>
</evidence>
<evidence type="ECO:0000313" key="6">
    <source>
        <dbReference type="Proteomes" id="UP000011777"/>
    </source>
</evidence>
<dbReference type="CDD" id="cd08204">
    <property type="entry name" value="ArfGap"/>
    <property type="match status" value="1"/>
</dbReference>
<dbReference type="Pfam" id="PF01412">
    <property type="entry name" value="ArfGap"/>
    <property type="match status" value="1"/>
</dbReference>
<keyword evidence="1" id="KW-0862">Zinc</keyword>
<dbReference type="InterPro" id="IPR051718">
    <property type="entry name" value="ARF_GTPase-activating"/>
</dbReference>
<dbReference type="PRINTS" id="PR00405">
    <property type="entry name" value="REVINTRACTNG"/>
</dbReference>
<dbReference type="OrthoDB" id="10266696at2759"/>
<dbReference type="SUPFAM" id="SSF46934">
    <property type="entry name" value="UBA-like"/>
    <property type="match status" value="1"/>
</dbReference>
<dbReference type="InterPro" id="IPR009060">
    <property type="entry name" value="UBA-like_sf"/>
</dbReference>